<evidence type="ECO:0000256" key="1">
    <source>
        <dbReference type="SAM" id="MobiDB-lite"/>
    </source>
</evidence>
<organism evidence="3 4">
    <name type="scientific">Paramecium primaurelia</name>
    <dbReference type="NCBI Taxonomy" id="5886"/>
    <lineage>
        <taxon>Eukaryota</taxon>
        <taxon>Sar</taxon>
        <taxon>Alveolata</taxon>
        <taxon>Ciliophora</taxon>
        <taxon>Intramacronucleata</taxon>
        <taxon>Oligohymenophorea</taxon>
        <taxon>Peniculida</taxon>
        <taxon>Parameciidae</taxon>
        <taxon>Paramecium</taxon>
    </lineage>
</organism>
<dbReference type="EMBL" id="CAJJDM010000079">
    <property type="protein sequence ID" value="CAD8086523.1"/>
    <property type="molecule type" value="Genomic_DNA"/>
</dbReference>
<dbReference type="AlphaFoldDB" id="A0A8S1NAE0"/>
<feature type="compositionally biased region" description="Basic and acidic residues" evidence="1">
    <location>
        <begin position="34"/>
        <end position="45"/>
    </location>
</feature>
<dbReference type="OMA" id="NIGQEWT"/>
<accession>A0A8S1NAE0</accession>
<keyword evidence="2" id="KW-0812">Transmembrane</keyword>
<sequence>MSQDNKQDQDLSNLTLAELQKLKEENKLDKLLDQEKLNREKKSTDNENNIIKNEESQQTIKLSSDDPAELYEKLKQKWGLQEQQKTQDGISQDQTKSKLEILLEERRNRKPPKLQQIQNDYIQKIQDETVVDSVYSKEGPMPRTIQQMLTEYQGIKGAVNIGQEWTDIIQQGVKTNLKNQEQAANNYFWLMAKKGRLGVDGFAIAFGIFGIILIPIYFYQRQNRRRGAYKQEIKIVSGVKDWENSSLDIDDVSVQQTYYTLFSEEISELMKKKMVVQQQISKLLGREK</sequence>
<keyword evidence="2" id="KW-1133">Transmembrane helix</keyword>
<evidence type="ECO:0008006" key="5">
    <source>
        <dbReference type="Google" id="ProtNLM"/>
    </source>
</evidence>
<feature type="compositionally biased region" description="Polar residues" evidence="1">
    <location>
        <begin position="46"/>
        <end position="62"/>
    </location>
</feature>
<gene>
    <name evidence="3" type="ORF">PPRIM_AZ9-3.1.T0760253</name>
</gene>
<keyword evidence="4" id="KW-1185">Reference proteome</keyword>
<evidence type="ECO:0000313" key="4">
    <source>
        <dbReference type="Proteomes" id="UP000688137"/>
    </source>
</evidence>
<evidence type="ECO:0000256" key="2">
    <source>
        <dbReference type="SAM" id="Phobius"/>
    </source>
</evidence>
<keyword evidence="2" id="KW-0472">Membrane</keyword>
<reference evidence="3" key="1">
    <citation type="submission" date="2021-01" db="EMBL/GenBank/DDBJ databases">
        <authorList>
            <consortium name="Genoscope - CEA"/>
            <person name="William W."/>
        </authorList>
    </citation>
    <scope>NUCLEOTIDE SEQUENCE</scope>
</reference>
<dbReference type="Proteomes" id="UP000688137">
    <property type="component" value="Unassembled WGS sequence"/>
</dbReference>
<proteinExistence type="predicted"/>
<evidence type="ECO:0000313" key="3">
    <source>
        <dbReference type="EMBL" id="CAD8086523.1"/>
    </source>
</evidence>
<feature type="region of interest" description="Disordered" evidence="1">
    <location>
        <begin position="34"/>
        <end position="64"/>
    </location>
</feature>
<protein>
    <recommendedName>
        <fullName evidence="5">Transmembrane protein</fullName>
    </recommendedName>
</protein>
<comment type="caution">
    <text evidence="3">The sequence shown here is derived from an EMBL/GenBank/DDBJ whole genome shotgun (WGS) entry which is preliminary data.</text>
</comment>
<name>A0A8S1NAE0_PARPR</name>
<feature type="transmembrane region" description="Helical" evidence="2">
    <location>
        <begin position="201"/>
        <end position="219"/>
    </location>
</feature>